<dbReference type="Gene3D" id="3.30.450.40">
    <property type="match status" value="1"/>
</dbReference>
<gene>
    <name evidence="6" type="ORF">ACFQ4B_21325</name>
</gene>
<evidence type="ECO:0000256" key="1">
    <source>
        <dbReference type="ARBA" id="ARBA00023015"/>
    </source>
</evidence>
<dbReference type="Pfam" id="PF01614">
    <property type="entry name" value="IclR_C"/>
    <property type="match status" value="1"/>
</dbReference>
<evidence type="ECO:0000259" key="5">
    <source>
        <dbReference type="PROSITE" id="PS51078"/>
    </source>
</evidence>
<reference evidence="7" key="1">
    <citation type="journal article" date="2019" name="Int. J. Syst. Evol. Microbiol.">
        <title>The Global Catalogue of Microorganisms (GCM) 10K type strain sequencing project: providing services to taxonomists for standard genome sequencing and annotation.</title>
        <authorList>
            <consortium name="The Broad Institute Genomics Platform"/>
            <consortium name="The Broad Institute Genome Sequencing Center for Infectious Disease"/>
            <person name="Wu L."/>
            <person name="Ma J."/>
        </authorList>
    </citation>
    <scope>NUCLEOTIDE SEQUENCE [LARGE SCALE GENOMIC DNA]</scope>
    <source>
        <strain evidence="7">CCUG 53270</strain>
    </source>
</reference>
<dbReference type="InterPro" id="IPR036388">
    <property type="entry name" value="WH-like_DNA-bd_sf"/>
</dbReference>
<keyword evidence="3" id="KW-0804">Transcription</keyword>
<feature type="domain" description="HTH iclR-type" evidence="4">
    <location>
        <begin position="4"/>
        <end position="65"/>
    </location>
</feature>
<name>A0ABW3UP23_9BACL</name>
<dbReference type="Proteomes" id="UP001597180">
    <property type="component" value="Unassembled WGS sequence"/>
</dbReference>
<dbReference type="Gene3D" id="1.10.10.10">
    <property type="entry name" value="Winged helix-like DNA-binding domain superfamily/Winged helix DNA-binding domain"/>
    <property type="match status" value="1"/>
</dbReference>
<dbReference type="InterPro" id="IPR036390">
    <property type="entry name" value="WH_DNA-bd_sf"/>
</dbReference>
<dbReference type="CDD" id="cd00090">
    <property type="entry name" value="HTH_ARSR"/>
    <property type="match status" value="1"/>
</dbReference>
<dbReference type="InterPro" id="IPR011991">
    <property type="entry name" value="ArsR-like_HTH"/>
</dbReference>
<evidence type="ECO:0000313" key="7">
    <source>
        <dbReference type="Proteomes" id="UP001597180"/>
    </source>
</evidence>
<dbReference type="PROSITE" id="PS51077">
    <property type="entry name" value="HTH_ICLR"/>
    <property type="match status" value="1"/>
</dbReference>
<dbReference type="SMART" id="SM00346">
    <property type="entry name" value="HTH_ICLR"/>
    <property type="match status" value="1"/>
</dbReference>
<dbReference type="RefSeq" id="WP_079913340.1">
    <property type="nucleotide sequence ID" value="NZ_BAABJG010000015.1"/>
</dbReference>
<organism evidence="6 7">
    <name type="scientific">Paenibacillus vulneris</name>
    <dbReference type="NCBI Taxonomy" id="1133364"/>
    <lineage>
        <taxon>Bacteria</taxon>
        <taxon>Bacillati</taxon>
        <taxon>Bacillota</taxon>
        <taxon>Bacilli</taxon>
        <taxon>Bacillales</taxon>
        <taxon>Paenibacillaceae</taxon>
        <taxon>Paenibacillus</taxon>
    </lineage>
</organism>
<comment type="caution">
    <text evidence="6">The sequence shown here is derived from an EMBL/GenBank/DDBJ whole genome shotgun (WGS) entry which is preliminary data.</text>
</comment>
<protein>
    <submittedName>
        <fullName evidence="6">IclR family transcriptional regulator</fullName>
    </submittedName>
</protein>
<dbReference type="Pfam" id="PF09339">
    <property type="entry name" value="HTH_IclR"/>
    <property type="match status" value="1"/>
</dbReference>
<keyword evidence="7" id="KW-1185">Reference proteome</keyword>
<evidence type="ECO:0000256" key="2">
    <source>
        <dbReference type="ARBA" id="ARBA00023125"/>
    </source>
</evidence>
<dbReference type="SUPFAM" id="SSF55781">
    <property type="entry name" value="GAF domain-like"/>
    <property type="match status" value="1"/>
</dbReference>
<dbReference type="InterPro" id="IPR050707">
    <property type="entry name" value="HTH_MetabolicPath_Reg"/>
</dbReference>
<evidence type="ECO:0000259" key="4">
    <source>
        <dbReference type="PROSITE" id="PS51077"/>
    </source>
</evidence>
<dbReference type="InterPro" id="IPR005471">
    <property type="entry name" value="Tscrpt_reg_IclR_N"/>
</dbReference>
<keyword evidence="1" id="KW-0805">Transcription regulation</keyword>
<dbReference type="PROSITE" id="PS51078">
    <property type="entry name" value="ICLR_ED"/>
    <property type="match status" value="1"/>
</dbReference>
<sequence length="253" mass="28053">MNGSQTLVRALDIIFALGDAESMLTVTQIAEKVSIPESTAYRLIQTLEKNGILERKEKGQISLGLRILDLARSLHYQMDRELYMIARPFMERLTEQVQETTVLAVRVGSSTCVILAIESRRFLRFVVENGRTFPIELGATGKSILAFEKKKVVEKILNAIVDKETRKEVNASIEAIKEHGYAVTLGEVDQNIFGVAAPIFDDQGQVVASLTVAGPKERFGDQERAAIIQATLQTAGDISEKLNGAYSLRLERE</sequence>
<dbReference type="InterPro" id="IPR014757">
    <property type="entry name" value="Tscrpt_reg_IclR_C"/>
</dbReference>
<dbReference type="PANTHER" id="PTHR30136:SF24">
    <property type="entry name" value="HTH-TYPE TRANSCRIPTIONAL REPRESSOR ALLR"/>
    <property type="match status" value="1"/>
</dbReference>
<accession>A0ABW3UP23</accession>
<keyword evidence="2" id="KW-0238">DNA-binding</keyword>
<dbReference type="EMBL" id="JBHTLU010000031">
    <property type="protein sequence ID" value="MFD1222663.1"/>
    <property type="molecule type" value="Genomic_DNA"/>
</dbReference>
<dbReference type="InterPro" id="IPR029016">
    <property type="entry name" value="GAF-like_dom_sf"/>
</dbReference>
<evidence type="ECO:0000256" key="3">
    <source>
        <dbReference type="ARBA" id="ARBA00023163"/>
    </source>
</evidence>
<feature type="domain" description="IclR-ED" evidence="5">
    <location>
        <begin position="66"/>
        <end position="244"/>
    </location>
</feature>
<evidence type="ECO:0000313" key="6">
    <source>
        <dbReference type="EMBL" id="MFD1222663.1"/>
    </source>
</evidence>
<dbReference type="PANTHER" id="PTHR30136">
    <property type="entry name" value="HELIX-TURN-HELIX TRANSCRIPTIONAL REGULATOR, ICLR FAMILY"/>
    <property type="match status" value="1"/>
</dbReference>
<dbReference type="SUPFAM" id="SSF46785">
    <property type="entry name" value="Winged helix' DNA-binding domain"/>
    <property type="match status" value="1"/>
</dbReference>
<proteinExistence type="predicted"/>